<feature type="compositionally biased region" description="Basic and acidic residues" evidence="2">
    <location>
        <begin position="392"/>
        <end position="402"/>
    </location>
</feature>
<feature type="region of interest" description="Disordered" evidence="2">
    <location>
        <begin position="381"/>
        <end position="402"/>
    </location>
</feature>
<dbReference type="Pfam" id="PF12146">
    <property type="entry name" value="Hydrolase_4"/>
    <property type="match status" value="1"/>
</dbReference>
<dbReference type="Gene3D" id="3.40.50.1820">
    <property type="entry name" value="alpha/beta hydrolase"/>
    <property type="match status" value="1"/>
</dbReference>
<dbReference type="GO" id="GO:0016787">
    <property type="term" value="F:hydrolase activity"/>
    <property type="evidence" value="ECO:0007669"/>
    <property type="project" value="UniProtKB-KW"/>
</dbReference>
<dbReference type="SUPFAM" id="SSF53474">
    <property type="entry name" value="alpha/beta-Hydrolases"/>
    <property type="match status" value="1"/>
</dbReference>
<dbReference type="Gene3D" id="1.10.10.800">
    <property type="match status" value="1"/>
</dbReference>
<evidence type="ECO:0000256" key="2">
    <source>
        <dbReference type="SAM" id="MobiDB-lite"/>
    </source>
</evidence>
<dbReference type="InterPro" id="IPR050261">
    <property type="entry name" value="FrsA_esterase"/>
</dbReference>
<evidence type="ECO:0000313" key="5">
    <source>
        <dbReference type="Proteomes" id="UP000815325"/>
    </source>
</evidence>
<evidence type="ECO:0000313" key="4">
    <source>
        <dbReference type="EMBL" id="KAF5828180.1"/>
    </source>
</evidence>
<dbReference type="InterPro" id="IPR022742">
    <property type="entry name" value="Hydrolase_4"/>
</dbReference>
<reference evidence="4" key="1">
    <citation type="submission" date="2017-08" db="EMBL/GenBank/DDBJ databases">
        <authorList>
            <person name="Polle J.E."/>
            <person name="Barry K."/>
            <person name="Cushman J."/>
            <person name="Schmutz J."/>
            <person name="Tran D."/>
            <person name="Hathwaick L.T."/>
            <person name="Yim W.C."/>
            <person name="Jenkins J."/>
            <person name="Mckie-Krisberg Z.M."/>
            <person name="Prochnik S."/>
            <person name="Lindquist E."/>
            <person name="Dockter R.B."/>
            <person name="Adam C."/>
            <person name="Molina H."/>
            <person name="Bunkerborg J."/>
            <person name="Jin E."/>
            <person name="Buchheim M."/>
            <person name="Magnuson J."/>
        </authorList>
    </citation>
    <scope>NUCLEOTIDE SEQUENCE</scope>
    <source>
        <strain evidence="4">CCAP 19/18</strain>
    </source>
</reference>
<accession>A0ABQ7G0P4</accession>
<dbReference type="EMBL" id="MU070347">
    <property type="protein sequence ID" value="KAF5828180.1"/>
    <property type="molecule type" value="Genomic_DNA"/>
</dbReference>
<gene>
    <name evidence="4" type="ORF">DUNSADRAFT_18086</name>
</gene>
<dbReference type="InterPro" id="IPR029058">
    <property type="entry name" value="AB_hydrolase_fold"/>
</dbReference>
<dbReference type="PANTHER" id="PTHR22946">
    <property type="entry name" value="DIENELACTONE HYDROLASE DOMAIN-CONTAINING PROTEIN-RELATED"/>
    <property type="match status" value="1"/>
</dbReference>
<dbReference type="PANTHER" id="PTHR22946:SF9">
    <property type="entry name" value="POLYKETIDE TRANSFERASE AF380"/>
    <property type="match status" value="1"/>
</dbReference>
<protein>
    <submittedName>
        <fullName evidence="4">Alpha/Beta hydrolase protein</fullName>
    </submittedName>
</protein>
<feature type="domain" description="Serine aminopeptidase S33" evidence="3">
    <location>
        <begin position="107"/>
        <end position="346"/>
    </location>
</feature>
<dbReference type="Proteomes" id="UP000815325">
    <property type="component" value="Unassembled WGS sequence"/>
</dbReference>
<name>A0ABQ7G0P4_DUNSA</name>
<evidence type="ECO:0000256" key="1">
    <source>
        <dbReference type="ARBA" id="ARBA00022801"/>
    </source>
</evidence>
<proteinExistence type="predicted"/>
<comment type="caution">
    <text evidence="4">The sequence shown here is derived from an EMBL/GenBank/DDBJ whole genome shotgun (WGS) entry which is preliminary data.</text>
</comment>
<organism evidence="4 5">
    <name type="scientific">Dunaliella salina</name>
    <name type="common">Green alga</name>
    <name type="synonym">Protococcus salinus</name>
    <dbReference type="NCBI Taxonomy" id="3046"/>
    <lineage>
        <taxon>Eukaryota</taxon>
        <taxon>Viridiplantae</taxon>
        <taxon>Chlorophyta</taxon>
        <taxon>core chlorophytes</taxon>
        <taxon>Chlorophyceae</taxon>
        <taxon>CS clade</taxon>
        <taxon>Chlamydomonadales</taxon>
        <taxon>Dunaliellaceae</taxon>
        <taxon>Dunaliella</taxon>
    </lineage>
</organism>
<sequence>MAPSPHEASLFDRVKQNALTPKNIFQGLVLGLLAFILTPRSEDIVEFKPFQRELGDTKNTINLHTDAYSRTNVLIPSASTTENTTVNLAAWLYEPSIPPDAAAKPPIVVMAHGLGGQRDFGLHKYADAYARNGFAALVFDYRGFGGSDGEPRQLVSPQMQLEDWEAAITYTQSTELAPKVDASRLLLWGTSYSGGHVLVTASKLGEKIKAVVAQVPFLGARHTGIKSTKTRGLSASIRLLMAGIADKLASMAGKSPMYVKLAGSPGEVAFMAMSPEELHAYKAKQPAHKQGGWRNMVPARFVFEAPRYNPLDYLGSIKSPVMLISAAQDALCPHEVVAQAAAQLPGSELVTLDCDHFSLYLEKNWEYTIKKQLEFMRKHASEEDALDLGSQKTEKKDIKSEL</sequence>
<evidence type="ECO:0000259" key="3">
    <source>
        <dbReference type="Pfam" id="PF12146"/>
    </source>
</evidence>
<keyword evidence="1 4" id="KW-0378">Hydrolase</keyword>
<keyword evidence="5" id="KW-1185">Reference proteome</keyword>